<dbReference type="AlphaFoldDB" id="A0A4Y2GUJ6"/>
<feature type="domain" description="MADF" evidence="2">
    <location>
        <begin position="10"/>
        <end position="101"/>
    </location>
</feature>
<proteinExistence type="predicted"/>
<protein>
    <recommendedName>
        <fullName evidence="2">MADF domain-containing protein</fullName>
    </recommendedName>
</protein>
<accession>A0A4Y2GUJ6</accession>
<dbReference type="Pfam" id="PF10545">
    <property type="entry name" value="MADF_DNA_bdg"/>
    <property type="match status" value="1"/>
</dbReference>
<dbReference type="InterPro" id="IPR006578">
    <property type="entry name" value="MADF-dom"/>
</dbReference>
<dbReference type="EMBL" id="BGPR01001550">
    <property type="protein sequence ID" value="GBM56529.1"/>
    <property type="molecule type" value="Genomic_DNA"/>
</dbReference>
<organism evidence="3 4">
    <name type="scientific">Araneus ventricosus</name>
    <name type="common">Orbweaver spider</name>
    <name type="synonym">Epeira ventricosa</name>
    <dbReference type="NCBI Taxonomy" id="182803"/>
    <lineage>
        <taxon>Eukaryota</taxon>
        <taxon>Metazoa</taxon>
        <taxon>Ecdysozoa</taxon>
        <taxon>Arthropoda</taxon>
        <taxon>Chelicerata</taxon>
        <taxon>Arachnida</taxon>
        <taxon>Araneae</taxon>
        <taxon>Araneomorphae</taxon>
        <taxon>Entelegynae</taxon>
        <taxon>Araneoidea</taxon>
        <taxon>Araneidae</taxon>
        <taxon>Araneus</taxon>
    </lineage>
</organism>
<dbReference type="PROSITE" id="PS51029">
    <property type="entry name" value="MADF"/>
    <property type="match status" value="1"/>
</dbReference>
<evidence type="ECO:0000313" key="3">
    <source>
        <dbReference type="EMBL" id="GBM56529.1"/>
    </source>
</evidence>
<name>A0A4Y2GUJ6_ARAVE</name>
<evidence type="ECO:0000256" key="1">
    <source>
        <dbReference type="SAM" id="MobiDB-lite"/>
    </source>
</evidence>
<reference evidence="3 4" key="1">
    <citation type="journal article" date="2019" name="Sci. Rep.">
        <title>Orb-weaving spider Araneus ventricosus genome elucidates the spidroin gene catalogue.</title>
        <authorList>
            <person name="Kono N."/>
            <person name="Nakamura H."/>
            <person name="Ohtoshi R."/>
            <person name="Moran D.A.P."/>
            <person name="Shinohara A."/>
            <person name="Yoshida Y."/>
            <person name="Fujiwara M."/>
            <person name="Mori M."/>
            <person name="Tomita M."/>
            <person name="Arakawa K."/>
        </authorList>
    </citation>
    <scope>NUCLEOTIDE SEQUENCE [LARGE SCALE GENOMIC DNA]</scope>
</reference>
<comment type="caution">
    <text evidence="3">The sequence shown here is derived from an EMBL/GenBank/DDBJ whole genome shotgun (WGS) entry which is preliminary data.</text>
</comment>
<feature type="region of interest" description="Disordered" evidence="1">
    <location>
        <begin position="246"/>
        <end position="282"/>
    </location>
</feature>
<dbReference type="PANTHER" id="PTHR21505:SF12">
    <property type="entry name" value="MADF DOMAIN-CONTAINING PROTEIN-RELATED"/>
    <property type="match status" value="1"/>
</dbReference>
<sequence length="282" mass="32349">MEWSEEKLLKLIEAYKSKPLLWDTKHKDHYRKNAKENAWKEISDEIKVSEAACKKKMVSLLASHRRERNRIRCSKGKGRDGIYKSRWFAYEAFKFLGDKDVPRKRLTMETDGIVEAEDDIKAAVIPIEQIEREATQMEREPAASSTLRPTKRARGKEDNINSSILENALNNSPTTAKKSEKRPSEPNEIDSFFTYVAVKVHKYSPEVQKRVQHSVFDILMKADTGMLDWPSSPVYSQPYFSYQHQAVPHSAYPSQSRPSFSTNSTEQSPAASIASEDVEDFV</sequence>
<gene>
    <name evidence="3" type="ORF">AVEN_140598_1</name>
</gene>
<feature type="compositionally biased region" description="Polar residues" evidence="1">
    <location>
        <begin position="252"/>
        <end position="270"/>
    </location>
</feature>
<keyword evidence="4" id="KW-1185">Reference proteome</keyword>
<feature type="compositionally biased region" description="Polar residues" evidence="1">
    <location>
        <begin position="160"/>
        <end position="176"/>
    </location>
</feature>
<dbReference type="Proteomes" id="UP000499080">
    <property type="component" value="Unassembled WGS sequence"/>
</dbReference>
<evidence type="ECO:0000313" key="4">
    <source>
        <dbReference type="Proteomes" id="UP000499080"/>
    </source>
</evidence>
<feature type="region of interest" description="Disordered" evidence="1">
    <location>
        <begin position="136"/>
        <end position="186"/>
    </location>
</feature>
<dbReference type="SMART" id="SM00595">
    <property type="entry name" value="MADF"/>
    <property type="match status" value="1"/>
</dbReference>
<dbReference type="OrthoDB" id="6422893at2759"/>
<evidence type="ECO:0000259" key="2">
    <source>
        <dbReference type="PROSITE" id="PS51029"/>
    </source>
</evidence>
<dbReference type="PANTHER" id="PTHR21505">
    <property type="entry name" value="MADF DOMAIN-CONTAINING PROTEIN-RELATED"/>
    <property type="match status" value="1"/>
</dbReference>